<reference evidence="2 3" key="1">
    <citation type="submission" date="2018-06" db="EMBL/GenBank/DDBJ databases">
        <title>Mucibacter soli gen. nov., sp. nov., a new member of the family Chitinophagaceae producing mucin.</title>
        <authorList>
            <person name="Kim M.-K."/>
            <person name="Park S."/>
            <person name="Kim T.-S."/>
            <person name="Joung Y."/>
            <person name="Han J.-H."/>
            <person name="Kim S.B."/>
        </authorList>
    </citation>
    <scope>NUCLEOTIDE SEQUENCE [LARGE SCALE GENOMIC DNA]</scope>
    <source>
        <strain evidence="2 3">R1-15</strain>
    </source>
</reference>
<dbReference type="InterPro" id="IPR004675">
    <property type="entry name" value="AhpD_core"/>
</dbReference>
<dbReference type="InterPro" id="IPR029032">
    <property type="entry name" value="AhpD-like"/>
</dbReference>
<gene>
    <name evidence="2" type="ORF">DN068_12665</name>
</gene>
<feature type="domain" description="Carboxymuconolactone decarboxylase-like" evidence="1">
    <location>
        <begin position="44"/>
        <end position="99"/>
    </location>
</feature>
<dbReference type="NCBIfam" id="TIGR00778">
    <property type="entry name" value="ahpD_dom"/>
    <property type="match status" value="1"/>
</dbReference>
<dbReference type="AlphaFoldDB" id="A0A2W2ABM5"/>
<sequence length="179" mass="19837">MKKITVPQAEEVSQQSQELFGMLQKRIGKVPNLYGTIGYSAHALKGFLDFEAELAKGVFTLREREAVALAVSEINHCEYCLAAHSVSAVRSGFTLEETLLIRSGNIEDPKLRAIVRLAQAITETSGRPADHFLENFYNAGYNEIALMELVGLISVRVFTNYVYALTQVPIDFPEATPLN</sequence>
<dbReference type="GO" id="GO:0051920">
    <property type="term" value="F:peroxiredoxin activity"/>
    <property type="evidence" value="ECO:0007669"/>
    <property type="project" value="InterPro"/>
</dbReference>
<proteinExistence type="predicted"/>
<dbReference type="OrthoDB" id="9808310at2"/>
<evidence type="ECO:0000313" key="2">
    <source>
        <dbReference type="EMBL" id="PZF72711.1"/>
    </source>
</evidence>
<keyword evidence="3" id="KW-1185">Reference proteome</keyword>
<evidence type="ECO:0000259" key="1">
    <source>
        <dbReference type="Pfam" id="PF02627"/>
    </source>
</evidence>
<dbReference type="RefSeq" id="WP_110999302.1">
    <property type="nucleotide sequence ID" value="NZ_QKTW01000017.1"/>
</dbReference>
<comment type="caution">
    <text evidence="2">The sequence shown here is derived from an EMBL/GenBank/DDBJ whole genome shotgun (WGS) entry which is preliminary data.</text>
</comment>
<dbReference type="SUPFAM" id="SSF69118">
    <property type="entry name" value="AhpD-like"/>
    <property type="match status" value="1"/>
</dbReference>
<organism evidence="2 3">
    <name type="scientific">Taibaiella soli</name>
    <dbReference type="NCBI Taxonomy" id="1649169"/>
    <lineage>
        <taxon>Bacteria</taxon>
        <taxon>Pseudomonadati</taxon>
        <taxon>Bacteroidota</taxon>
        <taxon>Chitinophagia</taxon>
        <taxon>Chitinophagales</taxon>
        <taxon>Chitinophagaceae</taxon>
        <taxon>Taibaiella</taxon>
    </lineage>
</organism>
<accession>A0A2W2ABM5</accession>
<dbReference type="PANTHER" id="PTHR35446">
    <property type="entry name" value="SI:CH211-175M2.5"/>
    <property type="match status" value="1"/>
</dbReference>
<dbReference type="Proteomes" id="UP000248745">
    <property type="component" value="Unassembled WGS sequence"/>
</dbReference>
<dbReference type="InterPro" id="IPR003779">
    <property type="entry name" value="CMD-like"/>
</dbReference>
<protein>
    <submittedName>
        <fullName evidence="2">Carboxymuconolactone decarboxylase family protein</fullName>
    </submittedName>
</protein>
<evidence type="ECO:0000313" key="3">
    <source>
        <dbReference type="Proteomes" id="UP000248745"/>
    </source>
</evidence>
<name>A0A2W2ABM5_9BACT</name>
<dbReference type="Gene3D" id="1.20.1290.10">
    <property type="entry name" value="AhpD-like"/>
    <property type="match status" value="1"/>
</dbReference>
<dbReference type="EMBL" id="QKTW01000017">
    <property type="protein sequence ID" value="PZF72711.1"/>
    <property type="molecule type" value="Genomic_DNA"/>
</dbReference>
<dbReference type="Pfam" id="PF02627">
    <property type="entry name" value="CMD"/>
    <property type="match status" value="1"/>
</dbReference>
<dbReference type="PANTHER" id="PTHR35446:SF3">
    <property type="entry name" value="CMD DOMAIN-CONTAINING PROTEIN"/>
    <property type="match status" value="1"/>
</dbReference>